<dbReference type="RefSeq" id="WP_230338394.1">
    <property type="nucleotide sequence ID" value="NZ_CP069798.1"/>
</dbReference>
<evidence type="ECO:0000313" key="2">
    <source>
        <dbReference type="EMBL" id="QRQ82098.1"/>
    </source>
</evidence>
<dbReference type="EMBL" id="CP069798">
    <property type="protein sequence ID" value="QRQ81102.1"/>
    <property type="molecule type" value="Genomic_DNA"/>
</dbReference>
<name>A0A892ZDT2_9NEIS</name>
<sequence length="77" mass="8799">MFEIRRLRRGKEVVIWQTTGTHLSRIGGLVCGFKNPAEVDAKINQFLADTRTKYPDIVDIAEFEAMLDAQEQTKESD</sequence>
<protein>
    <submittedName>
        <fullName evidence="1">Uncharacterized protein</fullName>
    </submittedName>
</protein>
<evidence type="ECO:0000313" key="3">
    <source>
        <dbReference type="Proteomes" id="UP000653156"/>
    </source>
</evidence>
<proteinExistence type="predicted"/>
<dbReference type="Proteomes" id="UP000653156">
    <property type="component" value="Chromosome"/>
</dbReference>
<dbReference type="KEGG" id="ptes:JQU52_10265"/>
<gene>
    <name evidence="2" type="ORF">JQU52_01260</name>
    <name evidence="1" type="ORF">JQU52_10265</name>
</gene>
<accession>A0A892ZDT2</accession>
<evidence type="ECO:0000313" key="1">
    <source>
        <dbReference type="EMBL" id="QRQ81102.1"/>
    </source>
</evidence>
<dbReference type="EMBL" id="CP069798">
    <property type="protein sequence ID" value="QRQ82098.1"/>
    <property type="molecule type" value="Genomic_DNA"/>
</dbReference>
<dbReference type="KEGG" id="ptes:JQU52_01260"/>
<reference evidence="1" key="1">
    <citation type="submission" date="2021-02" db="EMBL/GenBank/DDBJ databases">
        <title>Neisseriaceae sp. 26B isolated from the cloaca of a Common Toad-headed Turtle (Mesoclemmys nasuta).</title>
        <authorList>
            <person name="Spergser J."/>
            <person name="Busse H.-J."/>
        </authorList>
    </citation>
    <scope>NUCLEOTIDE SEQUENCE</scope>
    <source>
        <strain evidence="1">26B</strain>
    </source>
</reference>
<dbReference type="AlphaFoldDB" id="A0A892ZDT2"/>
<organism evidence="1 3">
    <name type="scientific">Paralysiella testudinis</name>
    <dbReference type="NCBI Taxonomy" id="2809020"/>
    <lineage>
        <taxon>Bacteria</taxon>
        <taxon>Pseudomonadati</taxon>
        <taxon>Pseudomonadota</taxon>
        <taxon>Betaproteobacteria</taxon>
        <taxon>Neisseriales</taxon>
        <taxon>Neisseriaceae</taxon>
        <taxon>Paralysiella</taxon>
    </lineage>
</organism>
<keyword evidence="3" id="KW-1185">Reference proteome</keyword>